<accession>A0A6F8Y100</accession>
<reference evidence="1 2" key="1">
    <citation type="submission" date="2020-03" db="EMBL/GenBank/DDBJ databases">
        <title>Whole genome shotgun sequence of Phytohabitans flavus NBRC 107702.</title>
        <authorList>
            <person name="Komaki H."/>
            <person name="Tamura T."/>
        </authorList>
    </citation>
    <scope>NUCLEOTIDE SEQUENCE [LARGE SCALE GENOMIC DNA]</scope>
    <source>
        <strain evidence="1 2">NBRC 107702</strain>
    </source>
</reference>
<reference evidence="1 2" key="2">
    <citation type="submission" date="2020-03" db="EMBL/GenBank/DDBJ databases">
        <authorList>
            <person name="Ichikawa N."/>
            <person name="Kimura A."/>
            <person name="Kitahashi Y."/>
            <person name="Uohara A."/>
        </authorList>
    </citation>
    <scope>NUCLEOTIDE SEQUENCE [LARGE SCALE GENOMIC DNA]</scope>
    <source>
        <strain evidence="1 2">NBRC 107702</strain>
    </source>
</reference>
<dbReference type="AlphaFoldDB" id="A0A6F8Y100"/>
<dbReference type="KEGG" id="pfla:Pflav_062020"/>
<organism evidence="1 2">
    <name type="scientific">Phytohabitans flavus</name>
    <dbReference type="NCBI Taxonomy" id="1076124"/>
    <lineage>
        <taxon>Bacteria</taxon>
        <taxon>Bacillati</taxon>
        <taxon>Actinomycetota</taxon>
        <taxon>Actinomycetes</taxon>
        <taxon>Micromonosporales</taxon>
        <taxon>Micromonosporaceae</taxon>
    </lineage>
</organism>
<proteinExistence type="predicted"/>
<sequence length="254" mass="26959">MLPANALLERYNAADGYPPAATTRDGDGWYTLRELHSDGGVLAAQMRAFVASSGCPAQTAATHMAGWVTGSFIRLLVFAYREERRLPLLTADGTALRVDPDGWFDALSVDAPALAVLPGDPLAGTPGVVVRPAMEAELVGSVLALSTPVIDTLRGVSRLGRRTAWALVADTVMSAFAGELPPAPAHAAAAEADRLLAGGGPLAVRRRWIGPVPLASACCLAYKRPGLEHCERVCPTLDDETRREQITTWLRQPT</sequence>
<dbReference type="Proteomes" id="UP000502508">
    <property type="component" value="Chromosome"/>
</dbReference>
<gene>
    <name evidence="1" type="ORF">Pflav_062020</name>
</gene>
<evidence type="ECO:0000313" key="1">
    <source>
        <dbReference type="EMBL" id="BCB79792.1"/>
    </source>
</evidence>
<protein>
    <recommendedName>
        <fullName evidence="3">Ferric siderophore reductase C-terminal domain-containing protein</fullName>
    </recommendedName>
</protein>
<evidence type="ECO:0000313" key="2">
    <source>
        <dbReference type="Proteomes" id="UP000502508"/>
    </source>
</evidence>
<dbReference type="EMBL" id="AP022870">
    <property type="protein sequence ID" value="BCB79792.1"/>
    <property type="molecule type" value="Genomic_DNA"/>
</dbReference>
<evidence type="ECO:0008006" key="3">
    <source>
        <dbReference type="Google" id="ProtNLM"/>
    </source>
</evidence>
<keyword evidence="2" id="KW-1185">Reference proteome</keyword>
<dbReference type="RefSeq" id="WP_173039865.1">
    <property type="nucleotide sequence ID" value="NZ_AP022870.1"/>
</dbReference>
<name>A0A6F8Y100_9ACTN</name>